<gene>
    <name evidence="1" type="ORF">CAter282_2767</name>
</gene>
<accession>A0A127QKE2</accession>
<reference evidence="1 2" key="1">
    <citation type="submission" date="2015-11" db="EMBL/GenBank/DDBJ databases">
        <title>Exploring the genomic traits of fungus-feeding bacterial genus Collimonas.</title>
        <authorList>
            <person name="Song C."/>
            <person name="Schmidt R."/>
            <person name="de Jager V."/>
            <person name="Krzyzanowska D."/>
            <person name="Jongedijk E."/>
            <person name="Cankar K."/>
            <person name="Beekwilder J."/>
            <person name="van Veen A."/>
            <person name="de Boer W."/>
            <person name="van Veen J.A."/>
            <person name="Garbeva P."/>
        </authorList>
    </citation>
    <scope>NUCLEOTIDE SEQUENCE [LARGE SCALE GENOMIC DNA]</scope>
    <source>
        <strain evidence="1 2">Ter282</strain>
    </source>
</reference>
<dbReference type="EMBL" id="CP013235">
    <property type="protein sequence ID" value="AMP10493.1"/>
    <property type="molecule type" value="Genomic_DNA"/>
</dbReference>
<dbReference type="Proteomes" id="UP000071778">
    <property type="component" value="Chromosome"/>
</dbReference>
<dbReference type="AlphaFoldDB" id="A0A127QKE2"/>
<evidence type="ECO:0000313" key="1">
    <source>
        <dbReference type="EMBL" id="AMP10493.1"/>
    </source>
</evidence>
<sequence>MEVNIQHHLSVLQGKQKGVICRLYARWPSHAANAHFCCG</sequence>
<proteinExistence type="predicted"/>
<evidence type="ECO:0000313" key="2">
    <source>
        <dbReference type="Proteomes" id="UP000071778"/>
    </source>
</evidence>
<keyword evidence="2" id="KW-1185">Reference proteome</keyword>
<organism evidence="1 2">
    <name type="scientific">Collimonas arenae</name>
    <dbReference type="NCBI Taxonomy" id="279058"/>
    <lineage>
        <taxon>Bacteria</taxon>
        <taxon>Pseudomonadati</taxon>
        <taxon>Pseudomonadota</taxon>
        <taxon>Betaproteobacteria</taxon>
        <taxon>Burkholderiales</taxon>
        <taxon>Oxalobacteraceae</taxon>
        <taxon>Collimonas</taxon>
    </lineage>
</organism>
<name>A0A127QKE2_9BURK</name>
<protein>
    <submittedName>
        <fullName evidence="1">Uncharacterized protein</fullName>
    </submittedName>
</protein>